<dbReference type="SUPFAM" id="SSF52540">
    <property type="entry name" value="P-loop containing nucleoside triphosphate hydrolases"/>
    <property type="match status" value="1"/>
</dbReference>
<evidence type="ECO:0000256" key="10">
    <source>
        <dbReference type="SAM" id="Phobius"/>
    </source>
</evidence>
<dbReference type="InterPro" id="IPR027417">
    <property type="entry name" value="P-loop_NTPase"/>
</dbReference>
<gene>
    <name evidence="14" type="ORF">BJN41_03285</name>
</gene>
<evidence type="ECO:0000256" key="8">
    <source>
        <dbReference type="ARBA" id="ARBA00022989"/>
    </source>
</evidence>
<feature type="transmembrane region" description="Helical" evidence="10">
    <location>
        <begin position="194"/>
        <end position="211"/>
    </location>
</feature>
<feature type="transmembrane region" description="Helical" evidence="10">
    <location>
        <begin position="278"/>
        <end position="311"/>
    </location>
</feature>
<name>A0A1E8E3L7_9GAMM</name>
<feature type="transmembrane region" description="Helical" evidence="10">
    <location>
        <begin position="160"/>
        <end position="182"/>
    </location>
</feature>
<dbReference type="InterPro" id="IPR003593">
    <property type="entry name" value="AAA+_ATPase"/>
</dbReference>
<dbReference type="InterPro" id="IPR039421">
    <property type="entry name" value="Type_1_exporter"/>
</dbReference>
<dbReference type="InterPro" id="IPR011527">
    <property type="entry name" value="ABC1_TM_dom"/>
</dbReference>
<feature type="domain" description="ABC transporter" evidence="11">
    <location>
        <begin position="472"/>
        <end position="708"/>
    </location>
</feature>
<dbReference type="Gene3D" id="1.20.1560.10">
    <property type="entry name" value="ABC transporter type 1, transmembrane domain"/>
    <property type="match status" value="1"/>
</dbReference>
<dbReference type="PROSITE" id="PS50929">
    <property type="entry name" value="ABC_TM1F"/>
    <property type="match status" value="1"/>
</dbReference>
<evidence type="ECO:0000256" key="2">
    <source>
        <dbReference type="ARBA" id="ARBA00022448"/>
    </source>
</evidence>
<dbReference type="Pfam" id="PF00005">
    <property type="entry name" value="ABC_tran"/>
    <property type="match status" value="1"/>
</dbReference>
<proteinExistence type="predicted"/>
<dbReference type="NCBIfam" id="TIGR03375">
    <property type="entry name" value="type_I_sec_LssB"/>
    <property type="match status" value="1"/>
</dbReference>
<dbReference type="InterPro" id="IPR017871">
    <property type="entry name" value="ABC_transporter-like_CS"/>
</dbReference>
<keyword evidence="7" id="KW-0067">ATP-binding</keyword>
<evidence type="ECO:0000259" key="12">
    <source>
        <dbReference type="PROSITE" id="PS50929"/>
    </source>
</evidence>
<dbReference type="EMBL" id="MKQS01000005">
    <property type="protein sequence ID" value="OFE44261.1"/>
    <property type="molecule type" value="Genomic_DNA"/>
</dbReference>
<keyword evidence="5" id="KW-0547">Nucleotide-binding</keyword>
<dbReference type="Pfam" id="PF00664">
    <property type="entry name" value="ABC_membrane"/>
    <property type="match status" value="1"/>
</dbReference>
<evidence type="ECO:0000256" key="7">
    <source>
        <dbReference type="ARBA" id="ARBA00022840"/>
    </source>
</evidence>
<dbReference type="GO" id="GO:0005886">
    <property type="term" value="C:plasma membrane"/>
    <property type="evidence" value="ECO:0007669"/>
    <property type="project" value="UniProtKB-SubCell"/>
</dbReference>
<accession>A0A1E8E3L7</accession>
<evidence type="ECO:0000259" key="11">
    <source>
        <dbReference type="PROSITE" id="PS50893"/>
    </source>
</evidence>
<keyword evidence="6" id="KW-0378">Hydrolase</keyword>
<dbReference type="Gene3D" id="3.40.50.300">
    <property type="entry name" value="P-loop containing nucleotide triphosphate hydrolases"/>
    <property type="match status" value="1"/>
</dbReference>
<keyword evidence="9 10" id="KW-0472">Membrane</keyword>
<evidence type="ECO:0000256" key="3">
    <source>
        <dbReference type="ARBA" id="ARBA00022475"/>
    </source>
</evidence>
<dbReference type="InterPro" id="IPR005074">
    <property type="entry name" value="Peptidase_C39"/>
</dbReference>
<dbReference type="GO" id="GO:0015421">
    <property type="term" value="F:ABC-type oligopeptide transporter activity"/>
    <property type="evidence" value="ECO:0007669"/>
    <property type="project" value="TreeGrafter"/>
</dbReference>
<dbReference type="GO" id="GO:0016887">
    <property type="term" value="F:ATP hydrolysis activity"/>
    <property type="evidence" value="ECO:0007669"/>
    <property type="project" value="InterPro"/>
</dbReference>
<feature type="domain" description="Peptidase C39" evidence="13">
    <location>
        <begin position="1"/>
        <end position="125"/>
    </location>
</feature>
<organism evidence="14 15">
    <name type="scientific">Acinetobacter towneri</name>
    <dbReference type="NCBI Taxonomy" id="202956"/>
    <lineage>
        <taxon>Bacteria</taxon>
        <taxon>Pseudomonadati</taxon>
        <taxon>Pseudomonadota</taxon>
        <taxon>Gammaproteobacteria</taxon>
        <taxon>Moraxellales</taxon>
        <taxon>Moraxellaceae</taxon>
        <taxon>Acinetobacter</taxon>
    </lineage>
</organism>
<dbReference type="PANTHER" id="PTHR43394:SF1">
    <property type="entry name" value="ATP-BINDING CASSETTE SUB-FAMILY B MEMBER 10, MITOCHONDRIAL"/>
    <property type="match status" value="1"/>
</dbReference>
<evidence type="ECO:0000256" key="4">
    <source>
        <dbReference type="ARBA" id="ARBA00022692"/>
    </source>
</evidence>
<evidence type="ECO:0000256" key="5">
    <source>
        <dbReference type="ARBA" id="ARBA00022741"/>
    </source>
</evidence>
<dbReference type="PROSITE" id="PS50893">
    <property type="entry name" value="ABC_TRANSPORTER_2"/>
    <property type="match status" value="1"/>
</dbReference>
<evidence type="ECO:0000259" key="13">
    <source>
        <dbReference type="PROSITE" id="PS50990"/>
    </source>
</evidence>
<dbReference type="SMART" id="SM00382">
    <property type="entry name" value="AAA"/>
    <property type="match status" value="1"/>
</dbReference>
<keyword evidence="4 10" id="KW-0812">Transmembrane</keyword>
<dbReference type="InterPro" id="IPR017750">
    <property type="entry name" value="ATPase_T1SS"/>
</dbReference>
<dbReference type="AlphaFoldDB" id="A0A1E8E3L7"/>
<dbReference type="GO" id="GO:0008233">
    <property type="term" value="F:peptidase activity"/>
    <property type="evidence" value="ECO:0007669"/>
    <property type="project" value="InterPro"/>
</dbReference>
<dbReference type="RefSeq" id="WP_004678121.1">
    <property type="nucleotide sequence ID" value="NZ_JAHCZH010000042.1"/>
</dbReference>
<feature type="transmembrane region" description="Helical" evidence="10">
    <location>
        <begin position="382"/>
        <end position="403"/>
    </location>
</feature>
<feature type="domain" description="ABC transmembrane type-1" evidence="12">
    <location>
        <begin position="160"/>
        <end position="438"/>
    </location>
</feature>
<dbReference type="PANTHER" id="PTHR43394">
    <property type="entry name" value="ATP-DEPENDENT PERMEASE MDL1, MITOCHONDRIAL"/>
    <property type="match status" value="1"/>
</dbReference>
<dbReference type="STRING" id="202956.BJN41_03285"/>
<dbReference type="GO" id="GO:0005524">
    <property type="term" value="F:ATP binding"/>
    <property type="evidence" value="ECO:0007669"/>
    <property type="project" value="UniProtKB-KW"/>
</dbReference>
<evidence type="ECO:0000256" key="1">
    <source>
        <dbReference type="ARBA" id="ARBA00004651"/>
    </source>
</evidence>
<dbReference type="InterPro" id="IPR036640">
    <property type="entry name" value="ABC1_TM_sf"/>
</dbReference>
<dbReference type="CDD" id="cd18587">
    <property type="entry name" value="ABC_6TM_LapB_like"/>
    <property type="match status" value="1"/>
</dbReference>
<evidence type="ECO:0000313" key="15">
    <source>
        <dbReference type="Proteomes" id="UP000186931"/>
    </source>
</evidence>
<comment type="caution">
    <text evidence="14">The sequence shown here is derived from an EMBL/GenBank/DDBJ whole genome shotgun (WGS) entry which is preliminary data.</text>
</comment>
<evidence type="ECO:0000256" key="9">
    <source>
        <dbReference type="ARBA" id="ARBA00023136"/>
    </source>
</evidence>
<reference evidence="14 15" key="1">
    <citation type="submission" date="2016-10" db="EMBL/GenBank/DDBJ databases">
        <title>Genome of airborne Acinetobacter sp. 5-2Ac02 in the hospital environment: Species near to Acinetobacter towneri.</title>
        <authorList>
            <person name="Barbosa B."/>
            <person name="Fernandez-Garcia L."/>
            <person name="Gato E."/>
            <person name="Leao R."/>
            <person name="Albano R."/>
            <person name="Fernandez B."/>
            <person name="Fernandez-Cuenca F."/>
            <person name="Marques E."/>
            <person name="Tomas M."/>
        </authorList>
    </citation>
    <scope>NUCLEOTIDE SEQUENCE [LARGE SCALE GENOMIC DNA]</scope>
    <source>
        <strain evidence="14 15">5-2Ac02</strain>
    </source>
</reference>
<dbReference type="SUPFAM" id="SSF90123">
    <property type="entry name" value="ABC transporter transmembrane region"/>
    <property type="match status" value="1"/>
</dbReference>
<dbReference type="GO" id="GO:0006508">
    <property type="term" value="P:proteolysis"/>
    <property type="evidence" value="ECO:0007669"/>
    <property type="project" value="InterPro"/>
</dbReference>
<dbReference type="PROSITE" id="PS50990">
    <property type="entry name" value="PEPTIDASE_C39"/>
    <property type="match status" value="1"/>
</dbReference>
<dbReference type="InterPro" id="IPR003439">
    <property type="entry name" value="ABC_transporter-like_ATP-bd"/>
</dbReference>
<sequence>MTTQIFDPLALCLIRVAKDYEISITQEGLLSGLPLPNGKLIPQFFSRAADRVSLTSNMVQQNLDQLNHFVFPAILILNNNTACVLYRFDTERQTATVYFPEMSDTVTEVPIAQLQEKYLGSVIYLQQRQFVADNKVKLEKTNQHWFWSVIRQHRSMYKDILLAALFVNIFALCAPFFVMNVYDRVVPNHATDTLWVLAFGIMIIITADFILKLVRSYFVDLAATRADNKLSAYIMEKVLGRRMEQNNMSVGMMASNIQSYEAIRSFTSSMTVVSLIDLPFFVLFLAVICIISWVFVIPLVIAAIIILLYALSVHISLKKLSDAMSEASQQRQGLLIETLNNQETIKSFNAAGRMQTLWEKATRFTVQYSSKLRFIGGTVGNFAGWVQQTAGVVIILVGVYLIVDGKLTQGALIACYLLSTRALAPIAQIAGLLTQYYQASSALNMLNQTVDAEQERENLKGWVSHPHLIGHIEFKNVSLCYPNESHSALNNISFSIRAGEKVAILGKVGSGKSSIEKILLSLYKPTEGSVFIDQTNISQIDPAELRSQIGYIPQDIQLLNGTVLSNIVLGNPHASRVALEQSLVVSGLSQILKAHEDGLSLQVGEGGHKLSGGQRQAVAVARAIAQNAKILVFDEPTSAMDTPLENHVIHHLKHYMTAQHTLILVTHKPTLLTLVDRIIILEDGKIIADGDKESVMKAMFPQQAKVAGAVS</sequence>
<keyword evidence="2" id="KW-0813">Transport</keyword>
<dbReference type="Gene3D" id="3.90.70.10">
    <property type="entry name" value="Cysteine proteinases"/>
    <property type="match status" value="1"/>
</dbReference>
<evidence type="ECO:0000256" key="6">
    <source>
        <dbReference type="ARBA" id="ARBA00022801"/>
    </source>
</evidence>
<dbReference type="FunFam" id="3.40.50.300:FF:000299">
    <property type="entry name" value="ABC transporter ATP-binding protein/permease"/>
    <property type="match status" value="1"/>
</dbReference>
<protein>
    <submittedName>
        <fullName evidence="14">ABC transporter</fullName>
    </submittedName>
</protein>
<dbReference type="Proteomes" id="UP000186931">
    <property type="component" value="Unassembled WGS sequence"/>
</dbReference>
<comment type="subcellular location">
    <subcellularLocation>
        <location evidence="1">Cell membrane</location>
        <topology evidence="1">Multi-pass membrane protein</topology>
    </subcellularLocation>
</comment>
<keyword evidence="8 10" id="KW-1133">Transmembrane helix</keyword>
<dbReference type="PROSITE" id="PS00211">
    <property type="entry name" value="ABC_TRANSPORTER_1"/>
    <property type="match status" value="1"/>
</dbReference>
<evidence type="ECO:0000313" key="14">
    <source>
        <dbReference type="EMBL" id="OFE44261.1"/>
    </source>
</evidence>
<keyword evidence="3" id="KW-1003">Cell membrane</keyword>